<dbReference type="Pfam" id="PF07963">
    <property type="entry name" value="N_methyl"/>
    <property type="match status" value="1"/>
</dbReference>
<keyword evidence="1" id="KW-0812">Transmembrane</keyword>
<evidence type="ECO:0000313" key="3">
    <source>
        <dbReference type="Proteomes" id="UP000176951"/>
    </source>
</evidence>
<dbReference type="InterPro" id="IPR012902">
    <property type="entry name" value="N_methyl_site"/>
</dbReference>
<keyword evidence="1" id="KW-1133">Transmembrane helix</keyword>
<comment type="caution">
    <text evidence="2">The sequence shown here is derived from an EMBL/GenBank/DDBJ whole genome shotgun (WGS) entry which is preliminary data.</text>
</comment>
<feature type="transmembrane region" description="Helical" evidence="1">
    <location>
        <begin position="31"/>
        <end position="53"/>
    </location>
</feature>
<keyword evidence="1" id="KW-0472">Membrane</keyword>
<organism evidence="2 3">
    <name type="scientific">Candidatus Terrybacteria bacterium RIFCSPLOWO2_01_FULL_40_23</name>
    <dbReference type="NCBI Taxonomy" id="1802366"/>
    <lineage>
        <taxon>Bacteria</taxon>
        <taxon>Candidatus Terryibacteriota</taxon>
    </lineage>
</organism>
<name>A0A1G2PR31_9BACT</name>
<evidence type="ECO:0000256" key="1">
    <source>
        <dbReference type="SAM" id="Phobius"/>
    </source>
</evidence>
<dbReference type="NCBIfam" id="TIGR02532">
    <property type="entry name" value="IV_pilin_GFxxxE"/>
    <property type="match status" value="1"/>
</dbReference>
<reference evidence="2 3" key="1">
    <citation type="journal article" date="2016" name="Nat. Commun.">
        <title>Thousands of microbial genomes shed light on interconnected biogeochemical processes in an aquifer system.</title>
        <authorList>
            <person name="Anantharaman K."/>
            <person name="Brown C.T."/>
            <person name="Hug L.A."/>
            <person name="Sharon I."/>
            <person name="Castelle C.J."/>
            <person name="Probst A.J."/>
            <person name="Thomas B.C."/>
            <person name="Singh A."/>
            <person name="Wilkins M.J."/>
            <person name="Karaoz U."/>
            <person name="Brodie E.L."/>
            <person name="Williams K.H."/>
            <person name="Hubbard S.S."/>
            <person name="Banfield J.F."/>
        </authorList>
    </citation>
    <scope>NUCLEOTIDE SEQUENCE [LARGE SCALE GENOMIC DNA]</scope>
</reference>
<accession>A0A1G2PR31</accession>
<dbReference type="AlphaFoldDB" id="A0A1G2PR31"/>
<dbReference type="EMBL" id="MHSW01000029">
    <property type="protein sequence ID" value="OHA50795.1"/>
    <property type="molecule type" value="Genomic_DNA"/>
</dbReference>
<protein>
    <recommendedName>
        <fullName evidence="4">Prepilin-type N-terminal cleavage/methylation domain-containing protein</fullName>
    </recommendedName>
</protein>
<evidence type="ECO:0000313" key="2">
    <source>
        <dbReference type="EMBL" id="OHA50795.1"/>
    </source>
</evidence>
<sequence>MVNRHIKILFLDSALSRNLKYGTKGFSITEVMVAMGIIALVSVAVLTLLASAFRANALLRNTVIASGLAEEGVELIRAIRDGNWLEGKTIDGVTCGLGTDEWREGLCSGVYVIDYSDDLSTELNNFYASGNDFLCRNANGYYIRNNGVSCPPGSSATQFRRQIIISNDTVYEFVADVYIYWCRTGVQPCPQDYESVLRVEQRFSNWLGS</sequence>
<gene>
    <name evidence="2" type="ORF">A3A97_01755</name>
</gene>
<dbReference type="Proteomes" id="UP000176951">
    <property type="component" value="Unassembled WGS sequence"/>
</dbReference>
<proteinExistence type="predicted"/>
<evidence type="ECO:0008006" key="4">
    <source>
        <dbReference type="Google" id="ProtNLM"/>
    </source>
</evidence>